<reference evidence="2" key="1">
    <citation type="submission" date="2014-11" db="EMBL/GenBank/DDBJ databases">
        <authorList>
            <person name="Otto D Thomas"/>
            <person name="Naeem Raeece"/>
        </authorList>
    </citation>
    <scope>NUCLEOTIDE SEQUENCE</scope>
</reference>
<dbReference type="VEuPathDB" id="CryptoDB:Cvel_29389"/>
<gene>
    <name evidence="2" type="ORF">Cvel_29389</name>
</gene>
<accession>A0A0G4HN72</accession>
<dbReference type="PhylomeDB" id="A0A0G4HN72"/>
<protein>
    <submittedName>
        <fullName evidence="2">Uncharacterized protein</fullName>
    </submittedName>
</protein>
<organism evidence="2">
    <name type="scientific">Chromera velia CCMP2878</name>
    <dbReference type="NCBI Taxonomy" id="1169474"/>
    <lineage>
        <taxon>Eukaryota</taxon>
        <taxon>Sar</taxon>
        <taxon>Alveolata</taxon>
        <taxon>Colpodellida</taxon>
        <taxon>Chromeraceae</taxon>
        <taxon>Chromera</taxon>
    </lineage>
</organism>
<feature type="compositionally biased region" description="Gly residues" evidence="1">
    <location>
        <begin position="78"/>
        <end position="99"/>
    </location>
</feature>
<proteinExistence type="predicted"/>
<evidence type="ECO:0000256" key="1">
    <source>
        <dbReference type="SAM" id="MobiDB-lite"/>
    </source>
</evidence>
<feature type="compositionally biased region" description="Polar residues" evidence="1">
    <location>
        <begin position="101"/>
        <end position="111"/>
    </location>
</feature>
<feature type="compositionally biased region" description="Basic residues" evidence="1">
    <location>
        <begin position="63"/>
        <end position="72"/>
    </location>
</feature>
<feature type="region of interest" description="Disordered" evidence="1">
    <location>
        <begin position="63"/>
        <end position="111"/>
    </location>
</feature>
<dbReference type="AlphaFoldDB" id="A0A0G4HN72"/>
<sequence length="111" mass="12644">MKEDWDRTIKRNPDLVEEVRRDGSTVIDPHKLLCKPCNKVLCMNGDYCYFKFLDHEKLKRREHCPKRRRSTKWKQSGDGSGEALLGGGNGGLESSGRGGPRQTTPTSQKRI</sequence>
<name>A0A0G4HN72_9ALVE</name>
<evidence type="ECO:0000313" key="2">
    <source>
        <dbReference type="EMBL" id="CEM45647.1"/>
    </source>
</evidence>
<dbReference type="EMBL" id="CDMZ01003236">
    <property type="protein sequence ID" value="CEM45647.1"/>
    <property type="molecule type" value="Genomic_DNA"/>
</dbReference>